<dbReference type="STRING" id="441119.SAMN04488047_106127"/>
<dbReference type="Gene3D" id="2.60.200.40">
    <property type="match status" value="1"/>
</dbReference>
<dbReference type="AlphaFoldDB" id="A0A1I5Q904"/>
<name>A0A1I5Q904_9RHOB</name>
<dbReference type="Pfam" id="PF00781">
    <property type="entry name" value="DAGK_cat"/>
    <property type="match status" value="1"/>
</dbReference>
<feature type="domain" description="DAGKc" evidence="1">
    <location>
        <begin position="42"/>
        <end position="121"/>
    </location>
</feature>
<protein>
    <submittedName>
        <fullName evidence="2">Diacylglycerol kinase family enzyme</fullName>
    </submittedName>
</protein>
<evidence type="ECO:0000259" key="1">
    <source>
        <dbReference type="PROSITE" id="PS50146"/>
    </source>
</evidence>
<reference evidence="2 3" key="1">
    <citation type="submission" date="2016-10" db="EMBL/GenBank/DDBJ databases">
        <authorList>
            <person name="de Groot N.N."/>
        </authorList>
    </citation>
    <scope>NUCLEOTIDE SEQUENCE [LARGE SCALE GENOMIC DNA]</scope>
    <source>
        <strain evidence="2 3">DSM 19547</strain>
    </source>
</reference>
<dbReference type="InterPro" id="IPR045540">
    <property type="entry name" value="YegS/DAGK_C"/>
</dbReference>
<dbReference type="InterPro" id="IPR017438">
    <property type="entry name" value="ATP-NAD_kinase_N"/>
</dbReference>
<dbReference type="RefSeq" id="WP_177215118.1">
    <property type="nucleotide sequence ID" value="NZ_FOXA01000006.1"/>
</dbReference>
<dbReference type="EMBL" id="FOXA01000006">
    <property type="protein sequence ID" value="SFP42784.1"/>
    <property type="molecule type" value="Genomic_DNA"/>
</dbReference>
<dbReference type="PROSITE" id="PS50146">
    <property type="entry name" value="DAGK"/>
    <property type="match status" value="1"/>
</dbReference>
<proteinExistence type="predicted"/>
<gene>
    <name evidence="2" type="ORF">SAMN04488047_106127</name>
</gene>
<dbReference type="InterPro" id="IPR001206">
    <property type="entry name" value="Diacylglycerol_kinase_cat_dom"/>
</dbReference>
<dbReference type="InterPro" id="IPR016064">
    <property type="entry name" value="NAD/diacylglycerol_kinase_sf"/>
</dbReference>
<keyword evidence="2" id="KW-0418">Kinase</keyword>
<accession>A0A1I5Q904</accession>
<dbReference type="SUPFAM" id="SSF111331">
    <property type="entry name" value="NAD kinase/diacylglycerol kinase-like"/>
    <property type="match status" value="1"/>
</dbReference>
<evidence type="ECO:0000313" key="2">
    <source>
        <dbReference type="EMBL" id="SFP42784.1"/>
    </source>
</evidence>
<keyword evidence="3" id="KW-1185">Reference proteome</keyword>
<sequence>MRVLLYHNQSAGNGDIPADNVLTALRRAGHDAVYREKKRGPVDESDLKDVELVVVAGGDGTVKSAVERFHHAVRDFAILPLGTANNIARALGIRGTVADLVPRLADAPTRSLNVGHVDVAGEAAPFVEGVGAGPLAQAMTQTHRRDIPSARKSEFARRVLAMLLDRAVPLDLRLTADGHEIGGDALMVEVLNTPFVGPNLCPAPDADPGDDRLAVAILRPEQRDAALRALEAGESRVPLEVIPAARVEMDLANAALRIDDDFFDPRQALRTLTLALEPDALRIAVPAAKDEP</sequence>
<evidence type="ECO:0000313" key="3">
    <source>
        <dbReference type="Proteomes" id="UP000199356"/>
    </source>
</evidence>
<dbReference type="GO" id="GO:0016301">
    <property type="term" value="F:kinase activity"/>
    <property type="evidence" value="ECO:0007669"/>
    <property type="project" value="UniProtKB-KW"/>
</dbReference>
<organism evidence="2 3">
    <name type="scientific">Tranquillimonas alkanivorans</name>
    <dbReference type="NCBI Taxonomy" id="441119"/>
    <lineage>
        <taxon>Bacteria</taxon>
        <taxon>Pseudomonadati</taxon>
        <taxon>Pseudomonadota</taxon>
        <taxon>Alphaproteobacteria</taxon>
        <taxon>Rhodobacterales</taxon>
        <taxon>Roseobacteraceae</taxon>
        <taxon>Tranquillimonas</taxon>
    </lineage>
</organism>
<dbReference type="Pfam" id="PF19279">
    <property type="entry name" value="YegS_C"/>
    <property type="match status" value="1"/>
</dbReference>
<dbReference type="Gene3D" id="3.40.50.10330">
    <property type="entry name" value="Probable inorganic polyphosphate/atp-NAD kinase, domain 1"/>
    <property type="match status" value="1"/>
</dbReference>
<keyword evidence="2" id="KW-0808">Transferase</keyword>
<dbReference type="Proteomes" id="UP000199356">
    <property type="component" value="Unassembled WGS sequence"/>
</dbReference>